<keyword evidence="5 13" id="KW-0963">Cytoplasm</keyword>
<dbReference type="GO" id="GO:0061710">
    <property type="term" value="F:L-threonylcarbamoyladenylate synthase"/>
    <property type="evidence" value="ECO:0007669"/>
    <property type="project" value="UniProtKB-EC"/>
</dbReference>
<dbReference type="PANTHER" id="PTHR17490">
    <property type="entry name" value="SUA5"/>
    <property type="match status" value="1"/>
</dbReference>
<keyword evidence="8 13" id="KW-0548">Nucleotidyltransferase</keyword>
<dbReference type="InterPro" id="IPR038385">
    <property type="entry name" value="Sua5/YwlC_C"/>
</dbReference>
<evidence type="ECO:0000313" key="16">
    <source>
        <dbReference type="Proteomes" id="UP001209803"/>
    </source>
</evidence>
<sequence length="333" mass="34854">MQRWTLDTNLPDWQSAPQADAVAEVLLNGDLAAIPTETVYGLAADATNGVACAKIFEAKGRPQFNPLISHLQSTETALEHGEFNDKAIRLARAFWPGPLTLVVPRRPSSTISDLATAGLASVALRVPEGPVMRFLAEKTGRPLAAPSANRSGRISPTRAEDVIADLGPALGAIVDTGPCPVGIESTIVGLVDDQPLLLRPGGLAREDIEAILDEHLECTEANAEENAPTAPGMLSSHYAPDAKLIMNATEASPTDALLSFGPDPLPGADGAFSEFNLSPSGDLAEAAANLFHAMRTLDLSGADVIRAQIIPNFGLGEAINDRLRRAAAPRGTG</sequence>
<comment type="function">
    <text evidence="13">Required for the formation of a threonylcarbamoyl group on adenosine at position 37 (t(6)A37) in tRNAs that read codons beginning with adenine.</text>
</comment>
<dbReference type="EMBL" id="CP120863">
    <property type="protein sequence ID" value="WFE88812.1"/>
    <property type="molecule type" value="Genomic_DNA"/>
</dbReference>
<keyword evidence="7 13" id="KW-0819">tRNA processing</keyword>
<evidence type="ECO:0000256" key="13">
    <source>
        <dbReference type="PIRNR" id="PIRNR004930"/>
    </source>
</evidence>
<evidence type="ECO:0000256" key="10">
    <source>
        <dbReference type="ARBA" id="ARBA00022840"/>
    </source>
</evidence>
<feature type="domain" description="YrdC-like" evidence="14">
    <location>
        <begin position="16"/>
        <end position="203"/>
    </location>
</feature>
<evidence type="ECO:0000256" key="12">
    <source>
        <dbReference type="ARBA" id="ARBA00048366"/>
    </source>
</evidence>
<dbReference type="InterPro" id="IPR017945">
    <property type="entry name" value="DHBP_synth_RibB-like_a/b_dom"/>
</dbReference>
<dbReference type="NCBIfam" id="TIGR00057">
    <property type="entry name" value="L-threonylcarbamoyladenylate synthase"/>
    <property type="match status" value="1"/>
</dbReference>
<protein>
    <recommendedName>
        <fullName evidence="4 13">Threonylcarbamoyl-AMP synthase</fullName>
        <shortName evidence="13">TC-AMP synthase</shortName>
        <ecNumber evidence="3 13">2.7.7.87</ecNumber>
    </recommendedName>
    <alternativeName>
        <fullName evidence="11 13">L-threonylcarbamoyladenylate synthase</fullName>
    </alternativeName>
</protein>
<dbReference type="Gene3D" id="3.90.870.10">
    <property type="entry name" value="DHBP synthase"/>
    <property type="match status" value="1"/>
</dbReference>
<dbReference type="InterPro" id="IPR050156">
    <property type="entry name" value="TC-AMP_synthase_SUA5"/>
</dbReference>
<organism evidence="15 16">
    <name type="scientific">Roseibium porphyridii</name>
    <dbReference type="NCBI Taxonomy" id="2866279"/>
    <lineage>
        <taxon>Bacteria</taxon>
        <taxon>Pseudomonadati</taxon>
        <taxon>Pseudomonadota</taxon>
        <taxon>Alphaproteobacteria</taxon>
        <taxon>Hyphomicrobiales</taxon>
        <taxon>Stappiaceae</taxon>
        <taxon>Roseibium</taxon>
    </lineage>
</organism>
<keyword evidence="10 13" id="KW-0067">ATP-binding</keyword>
<evidence type="ECO:0000256" key="2">
    <source>
        <dbReference type="ARBA" id="ARBA00007663"/>
    </source>
</evidence>
<name>A0ABY8F034_9HYPH</name>
<dbReference type="PROSITE" id="PS51163">
    <property type="entry name" value="YRDC"/>
    <property type="match status" value="1"/>
</dbReference>
<evidence type="ECO:0000256" key="3">
    <source>
        <dbReference type="ARBA" id="ARBA00012584"/>
    </source>
</evidence>
<dbReference type="Proteomes" id="UP001209803">
    <property type="component" value="Chromosome"/>
</dbReference>
<accession>A0ABY8F034</accession>
<evidence type="ECO:0000256" key="4">
    <source>
        <dbReference type="ARBA" id="ARBA00015492"/>
    </source>
</evidence>
<evidence type="ECO:0000256" key="11">
    <source>
        <dbReference type="ARBA" id="ARBA00029774"/>
    </source>
</evidence>
<dbReference type="EC" id="2.7.7.87" evidence="3 13"/>
<reference evidence="15 16" key="1">
    <citation type="submission" date="2023-03" db="EMBL/GenBank/DDBJ databases">
        <title>Roseibium porphyridii sp. nov. and Roseibium rhodosorbium sp. nov. isolated from marine algae, Porphyridium cruentum and Rhodosorus marinus, respectively.</title>
        <authorList>
            <person name="Lee M.W."/>
            <person name="Choi B.J."/>
            <person name="Lee J.K."/>
            <person name="Choi D.G."/>
            <person name="Baek J.H."/>
            <person name="Bayburt H."/>
            <person name="Kim J.M."/>
            <person name="Han D.M."/>
            <person name="Kim K.H."/>
            <person name="Jeon C.O."/>
        </authorList>
    </citation>
    <scope>NUCLEOTIDE SEQUENCE [LARGE SCALE GENOMIC DNA]</scope>
    <source>
        <strain evidence="15 16">KMA01</strain>
    </source>
</reference>
<evidence type="ECO:0000256" key="1">
    <source>
        <dbReference type="ARBA" id="ARBA00004496"/>
    </source>
</evidence>
<dbReference type="InterPro" id="IPR010923">
    <property type="entry name" value="T(6)A37_SUA5"/>
</dbReference>
<dbReference type="InterPro" id="IPR005145">
    <property type="entry name" value="Sua5_C"/>
</dbReference>
<keyword evidence="16" id="KW-1185">Reference proteome</keyword>
<proteinExistence type="inferred from homology"/>
<evidence type="ECO:0000256" key="9">
    <source>
        <dbReference type="ARBA" id="ARBA00022741"/>
    </source>
</evidence>
<dbReference type="Gene3D" id="3.40.50.11030">
    <property type="entry name" value="Threonylcarbamoyl-AMP synthase, C-terminal domain"/>
    <property type="match status" value="1"/>
</dbReference>
<evidence type="ECO:0000256" key="8">
    <source>
        <dbReference type="ARBA" id="ARBA00022695"/>
    </source>
</evidence>
<dbReference type="PANTHER" id="PTHR17490:SF16">
    <property type="entry name" value="THREONYLCARBAMOYL-AMP SYNTHASE"/>
    <property type="match status" value="1"/>
</dbReference>
<dbReference type="PIRSF" id="PIRSF004930">
    <property type="entry name" value="Tln_factor_SUA5"/>
    <property type="match status" value="1"/>
</dbReference>
<evidence type="ECO:0000256" key="6">
    <source>
        <dbReference type="ARBA" id="ARBA00022679"/>
    </source>
</evidence>
<dbReference type="Pfam" id="PF01300">
    <property type="entry name" value="Sua5_yciO_yrdC"/>
    <property type="match status" value="1"/>
</dbReference>
<gene>
    <name evidence="15" type="ORF">K1718_22025</name>
</gene>
<evidence type="ECO:0000313" key="15">
    <source>
        <dbReference type="EMBL" id="WFE88812.1"/>
    </source>
</evidence>
<dbReference type="Pfam" id="PF03481">
    <property type="entry name" value="Sua5_C"/>
    <property type="match status" value="1"/>
</dbReference>
<evidence type="ECO:0000259" key="14">
    <source>
        <dbReference type="PROSITE" id="PS51163"/>
    </source>
</evidence>
<dbReference type="RefSeq" id="WP_265680837.1">
    <property type="nucleotide sequence ID" value="NZ_CP120863.1"/>
</dbReference>
<dbReference type="SUPFAM" id="SSF55821">
    <property type="entry name" value="YrdC/RibB"/>
    <property type="match status" value="1"/>
</dbReference>
<comment type="catalytic activity">
    <reaction evidence="12 13">
        <text>L-threonine + hydrogencarbonate + ATP = L-threonylcarbamoyladenylate + diphosphate + H2O</text>
        <dbReference type="Rhea" id="RHEA:36407"/>
        <dbReference type="ChEBI" id="CHEBI:15377"/>
        <dbReference type="ChEBI" id="CHEBI:17544"/>
        <dbReference type="ChEBI" id="CHEBI:30616"/>
        <dbReference type="ChEBI" id="CHEBI:33019"/>
        <dbReference type="ChEBI" id="CHEBI:57926"/>
        <dbReference type="ChEBI" id="CHEBI:73682"/>
        <dbReference type="EC" id="2.7.7.87"/>
    </reaction>
</comment>
<dbReference type="InterPro" id="IPR006070">
    <property type="entry name" value="Sua5-like_dom"/>
</dbReference>
<comment type="similarity">
    <text evidence="2 13">Belongs to the SUA5 family.</text>
</comment>
<comment type="subcellular location">
    <subcellularLocation>
        <location evidence="1 13">Cytoplasm</location>
    </subcellularLocation>
</comment>
<evidence type="ECO:0000256" key="5">
    <source>
        <dbReference type="ARBA" id="ARBA00022490"/>
    </source>
</evidence>
<evidence type="ECO:0000256" key="7">
    <source>
        <dbReference type="ARBA" id="ARBA00022694"/>
    </source>
</evidence>
<keyword evidence="9 13" id="KW-0547">Nucleotide-binding</keyword>
<keyword evidence="6 13" id="KW-0808">Transferase</keyword>